<dbReference type="InterPro" id="IPR019535">
    <property type="entry name" value="ICE2_C"/>
</dbReference>
<proteinExistence type="predicted"/>
<name>A0AAV2SBS3_MEGNR</name>
<evidence type="ECO:0000256" key="2">
    <source>
        <dbReference type="SAM" id="MobiDB-lite"/>
    </source>
</evidence>
<dbReference type="Pfam" id="PF10505">
    <property type="entry name" value="NARG2_C"/>
    <property type="match status" value="1"/>
</dbReference>
<accession>A0AAV2SBS3</accession>
<dbReference type="Proteomes" id="UP001497623">
    <property type="component" value="Unassembled WGS sequence"/>
</dbReference>
<dbReference type="GO" id="GO:0042795">
    <property type="term" value="P:snRNA transcription by RNA polymerase II"/>
    <property type="evidence" value="ECO:0007669"/>
    <property type="project" value="TreeGrafter"/>
</dbReference>
<gene>
    <name evidence="4" type="ORF">MNOR_LOCUS33700</name>
</gene>
<evidence type="ECO:0000313" key="5">
    <source>
        <dbReference type="Proteomes" id="UP001497623"/>
    </source>
</evidence>
<dbReference type="AlphaFoldDB" id="A0AAV2SBS3"/>
<dbReference type="GO" id="GO:0042796">
    <property type="term" value="P:snRNA transcription by RNA polymerase III"/>
    <property type="evidence" value="ECO:0007669"/>
    <property type="project" value="TreeGrafter"/>
</dbReference>
<keyword evidence="5" id="KW-1185">Reference proteome</keyword>
<organism evidence="4 5">
    <name type="scientific">Meganyctiphanes norvegica</name>
    <name type="common">Northern krill</name>
    <name type="synonym">Thysanopoda norvegica</name>
    <dbReference type="NCBI Taxonomy" id="48144"/>
    <lineage>
        <taxon>Eukaryota</taxon>
        <taxon>Metazoa</taxon>
        <taxon>Ecdysozoa</taxon>
        <taxon>Arthropoda</taxon>
        <taxon>Crustacea</taxon>
        <taxon>Multicrustacea</taxon>
        <taxon>Malacostraca</taxon>
        <taxon>Eumalacostraca</taxon>
        <taxon>Eucarida</taxon>
        <taxon>Euphausiacea</taxon>
        <taxon>Euphausiidae</taxon>
        <taxon>Meganyctiphanes</taxon>
    </lineage>
</organism>
<dbReference type="EMBL" id="CAXKWB010049354">
    <property type="protein sequence ID" value="CAL4168448.1"/>
    <property type="molecule type" value="Genomic_DNA"/>
</dbReference>
<feature type="region of interest" description="Disordered" evidence="2">
    <location>
        <begin position="592"/>
        <end position="612"/>
    </location>
</feature>
<evidence type="ECO:0000259" key="3">
    <source>
        <dbReference type="Pfam" id="PF10505"/>
    </source>
</evidence>
<dbReference type="GO" id="GO:0045945">
    <property type="term" value="P:positive regulation of transcription by RNA polymerase III"/>
    <property type="evidence" value="ECO:0007669"/>
    <property type="project" value="TreeGrafter"/>
</dbReference>
<feature type="coiled-coil region" evidence="1">
    <location>
        <begin position="90"/>
        <end position="117"/>
    </location>
</feature>
<dbReference type="PANTHER" id="PTHR14633:SF3">
    <property type="entry name" value="LITTLE ELONGATION COMPLEX SUBUNIT 2"/>
    <property type="match status" value="1"/>
</dbReference>
<feature type="region of interest" description="Disordered" evidence="2">
    <location>
        <begin position="649"/>
        <end position="668"/>
    </location>
</feature>
<dbReference type="GO" id="GO:0008023">
    <property type="term" value="C:transcription elongation factor complex"/>
    <property type="evidence" value="ECO:0007669"/>
    <property type="project" value="InterPro"/>
</dbReference>
<feature type="compositionally biased region" description="Basic and acidic residues" evidence="2">
    <location>
        <begin position="593"/>
        <end position="607"/>
    </location>
</feature>
<comment type="caution">
    <text evidence="4">The sequence shown here is derived from an EMBL/GenBank/DDBJ whole genome shotgun (WGS) entry which is preliminary data.</text>
</comment>
<sequence>MKKHPNMPKMRDNRRPEAITHIDGLFKHAAGSLATMVSATDPFLSSESLREYCSLWSQDKSGIPKYIAEDPQIADIFDFSDEWYEDVAKIQIERENRERLEEEAAAKIKQDKEAQENVIKQSLDIQIDNIMNQHQYYLKKQCPVMIPQKSFLNHDEHRAYIRAFLKFEKIRPAKTTAEHQEYQNYLSLQNRVYSEQTEFMKLSYQIAKSQLSSYNTVPEIISNYVDKHVKHRCQRRLKYKSNYVDEQQIPLIPQDPKNKFINLEFSHKGHLLSLGNVPWFQLPNPHQLNSVPLKESVENKIPADVDNKFGTERVLHKTPVSEDENASFLAQHHKAKIVISSSTLRTLVDNSAPYFEKEWDIPVRVRTYTSKDSMGNEVSQRVVYLDKPMPKKLWTPLEKKQLFFKKACLAKMTKNLSDPFFRMKSPAMFHYNNQEVLKNYDVHSQHDGANPVAYDDNIFDLYENTECDSFGVENRKEYIPSAKKNRKNNIKKGDKKNESDECIMSDTSLDEMVIDETKLQTNNESASQINVCEENTQEDLKIENSQKDEKCNIIQEKENKSNLDEANKDRLKGKAFENCKLNDIKTTKKGVKRTIDNENKNKHDPKLTKSQPLKTQLDSINKKDQSEVKTDSKDMIDNLLDMQNSLFSNKKSDQNQLEDTDTEPVPIAPKIIPKPWTNTLLTKWEEFSEPINCPNKSGVNVHYQLFTLGYGSNQLANLHPEINVIVRHNIHGHSRFRKNHTQPSLPYLVFPKPENQAFFGCEVSSVSEITQQWIKLLVRPHVRLLEVRMCEKDGDMLSGQDRSINEVMKEARQPHINFQPHHCLATLYSVFGALSSQPTGDYLLHHDTKTGAHVRLMKATEPNQVVHQVIYDLHAAYAPLDKVLTRLYKEPPWLAIDTHILTPFHLKHAKIPGTFPMKNPSQLSKK</sequence>
<protein>
    <recommendedName>
        <fullName evidence="3">Little elongation complex subunit 2 C-terminal domain-containing protein</fullName>
    </recommendedName>
</protein>
<keyword evidence="1" id="KW-0175">Coiled coil</keyword>
<feature type="non-terminal residue" evidence="4">
    <location>
        <position position="926"/>
    </location>
</feature>
<reference evidence="4 5" key="1">
    <citation type="submission" date="2024-05" db="EMBL/GenBank/DDBJ databases">
        <authorList>
            <person name="Wallberg A."/>
        </authorList>
    </citation>
    <scope>NUCLEOTIDE SEQUENCE [LARGE SCALE GENOMIC DNA]</scope>
</reference>
<dbReference type="PANTHER" id="PTHR14633">
    <property type="entry name" value="LITTLE ELONGATION COMPLEX SUBUNIT 2"/>
    <property type="match status" value="1"/>
</dbReference>
<evidence type="ECO:0000313" key="4">
    <source>
        <dbReference type="EMBL" id="CAL4168448.1"/>
    </source>
</evidence>
<feature type="domain" description="Little elongation complex subunit 2 C-terminal" evidence="3">
    <location>
        <begin position="697"/>
        <end position="916"/>
    </location>
</feature>
<evidence type="ECO:0000256" key="1">
    <source>
        <dbReference type="SAM" id="Coils"/>
    </source>
</evidence>